<keyword evidence="6" id="KW-1185">Reference proteome</keyword>
<evidence type="ECO:0000256" key="2">
    <source>
        <dbReference type="ARBA" id="ARBA00022857"/>
    </source>
</evidence>
<dbReference type="InterPro" id="IPR024072">
    <property type="entry name" value="DHFR-like_dom_sf"/>
</dbReference>
<reference evidence="5" key="1">
    <citation type="journal article" date="2014" name="Int. J. Syst. Evol. Microbiol.">
        <title>Complete genome sequence of Corynebacterium casei LMG S-19264T (=DSM 44701T), isolated from a smear-ripened cheese.</title>
        <authorList>
            <consortium name="US DOE Joint Genome Institute (JGI-PGF)"/>
            <person name="Walter F."/>
            <person name="Albersmeier A."/>
            <person name="Kalinowski J."/>
            <person name="Ruckert C."/>
        </authorList>
    </citation>
    <scope>NUCLEOTIDE SEQUENCE</scope>
    <source>
        <strain evidence="5">CGMCC 4.7278</strain>
    </source>
</reference>
<evidence type="ECO:0000313" key="5">
    <source>
        <dbReference type="EMBL" id="GGK54761.1"/>
    </source>
</evidence>
<dbReference type="GO" id="GO:0008703">
    <property type="term" value="F:5-amino-6-(5-phosphoribosylamino)uracil reductase activity"/>
    <property type="evidence" value="ECO:0007669"/>
    <property type="project" value="InterPro"/>
</dbReference>
<dbReference type="Proteomes" id="UP000612956">
    <property type="component" value="Unassembled WGS sequence"/>
</dbReference>
<evidence type="ECO:0000313" key="6">
    <source>
        <dbReference type="Proteomes" id="UP000612956"/>
    </source>
</evidence>
<gene>
    <name evidence="5" type="ORF">GCM10011591_28240</name>
</gene>
<name>A0A917QKD1_9NOCA</name>
<organism evidence="5 6">
    <name type="scientific">Nocardia camponoti</name>
    <dbReference type="NCBI Taxonomy" id="1616106"/>
    <lineage>
        <taxon>Bacteria</taxon>
        <taxon>Bacillati</taxon>
        <taxon>Actinomycetota</taxon>
        <taxon>Actinomycetes</taxon>
        <taxon>Mycobacteriales</taxon>
        <taxon>Nocardiaceae</taxon>
        <taxon>Nocardia</taxon>
    </lineage>
</organism>
<dbReference type="PANTHER" id="PTHR38011:SF7">
    <property type="entry name" value="2,5-DIAMINO-6-RIBOSYLAMINO-4(3H)-PYRIMIDINONE 5'-PHOSPHATE REDUCTASE"/>
    <property type="match status" value="1"/>
</dbReference>
<dbReference type="InterPro" id="IPR002734">
    <property type="entry name" value="RibDG_C"/>
</dbReference>
<dbReference type="SUPFAM" id="SSF53597">
    <property type="entry name" value="Dihydrofolate reductase-like"/>
    <property type="match status" value="1"/>
</dbReference>
<evidence type="ECO:0000259" key="4">
    <source>
        <dbReference type="Pfam" id="PF01872"/>
    </source>
</evidence>
<dbReference type="Gene3D" id="3.40.430.10">
    <property type="entry name" value="Dihydrofolate Reductase, subunit A"/>
    <property type="match status" value="1"/>
</dbReference>
<evidence type="ECO:0000256" key="3">
    <source>
        <dbReference type="ARBA" id="ARBA00023002"/>
    </source>
</evidence>
<sequence>MSIDGYIDDASPERLLLSNAADFDRVDGLRAASDAILIGARTLRTDNPRLLVNDADRRAARVARGEPEYPVKVTVTESGELDPTLRFWHTGGKKLVYTGARGAAELRMRFGGDFAEVEIVALTDLSLAAVLDDLGARGIRELMVEGGTGIHTGFLSAGLADELKLAIAPILVGDSAAPRFVDNSDFPGGPQHRMELKGVDKLGDIAVLNYRVSDRQHPKSSPIDS</sequence>
<keyword evidence="3" id="KW-0560">Oxidoreductase</keyword>
<keyword evidence="2" id="KW-0521">NADP</keyword>
<dbReference type="Pfam" id="PF01872">
    <property type="entry name" value="RibD_C"/>
    <property type="match status" value="1"/>
</dbReference>
<dbReference type="GO" id="GO:0009231">
    <property type="term" value="P:riboflavin biosynthetic process"/>
    <property type="evidence" value="ECO:0007669"/>
    <property type="project" value="InterPro"/>
</dbReference>
<dbReference type="EMBL" id="BMMW01000002">
    <property type="protein sequence ID" value="GGK54761.1"/>
    <property type="molecule type" value="Genomic_DNA"/>
</dbReference>
<dbReference type="AlphaFoldDB" id="A0A917QKD1"/>
<protein>
    <recommendedName>
        <fullName evidence="4">Bacterial bifunctional deaminase-reductase C-terminal domain-containing protein</fullName>
    </recommendedName>
</protein>
<proteinExistence type="predicted"/>
<reference evidence="5" key="2">
    <citation type="submission" date="2020-09" db="EMBL/GenBank/DDBJ databases">
        <authorList>
            <person name="Sun Q."/>
            <person name="Zhou Y."/>
        </authorList>
    </citation>
    <scope>NUCLEOTIDE SEQUENCE</scope>
    <source>
        <strain evidence="5">CGMCC 4.7278</strain>
    </source>
</reference>
<dbReference type="InterPro" id="IPR050765">
    <property type="entry name" value="Riboflavin_Biosynth_HTPR"/>
</dbReference>
<evidence type="ECO:0000256" key="1">
    <source>
        <dbReference type="ARBA" id="ARBA00005104"/>
    </source>
</evidence>
<feature type="domain" description="Bacterial bifunctional deaminase-reductase C-terminal" evidence="4">
    <location>
        <begin position="1"/>
        <end position="204"/>
    </location>
</feature>
<comment type="caution">
    <text evidence="5">The sequence shown here is derived from an EMBL/GenBank/DDBJ whole genome shotgun (WGS) entry which is preliminary data.</text>
</comment>
<comment type="pathway">
    <text evidence="1">Cofactor biosynthesis; riboflavin biosynthesis.</text>
</comment>
<dbReference type="PANTHER" id="PTHR38011">
    <property type="entry name" value="DIHYDROFOLATE REDUCTASE FAMILY PROTEIN (AFU_ORTHOLOGUE AFUA_8G06820)"/>
    <property type="match status" value="1"/>
</dbReference>
<accession>A0A917QKD1</accession>